<evidence type="ECO:0000313" key="2">
    <source>
        <dbReference type="EMBL" id="EGA66233.1"/>
    </source>
</evidence>
<dbReference type="STRING" id="945543.VIBR0546_00670"/>
<protein>
    <recommendedName>
        <fullName evidence="4">Solute-binding protein family 3/N-terminal domain-containing protein</fullName>
    </recommendedName>
</protein>
<evidence type="ECO:0000313" key="3">
    <source>
        <dbReference type="Proteomes" id="UP000004371"/>
    </source>
</evidence>
<gene>
    <name evidence="2" type="ORF">VIBR0546_00670</name>
</gene>
<dbReference type="EMBL" id="AEVS01000049">
    <property type="protein sequence ID" value="EGA66233.1"/>
    <property type="molecule type" value="Genomic_DNA"/>
</dbReference>
<dbReference type="RefSeq" id="WP_006878985.1">
    <property type="nucleotide sequence ID" value="NZ_AEVS01000049.1"/>
</dbReference>
<accession>E8LT40</accession>
<dbReference type="Proteomes" id="UP000004371">
    <property type="component" value="Unassembled WGS sequence"/>
</dbReference>
<proteinExistence type="predicted"/>
<dbReference type="SUPFAM" id="SSF53850">
    <property type="entry name" value="Periplasmic binding protein-like II"/>
    <property type="match status" value="1"/>
</dbReference>
<keyword evidence="1" id="KW-0732">Signal</keyword>
<feature type="chain" id="PRO_5003224377" description="Solute-binding protein family 3/N-terminal domain-containing protein" evidence="1">
    <location>
        <begin position="18"/>
        <end position="268"/>
    </location>
</feature>
<sequence length="268" mass="30753">MKLFTVLLCAFSSLAMAKDSITLTLASQMDGGHRYYHELIYEALTEAGYDVRIEVPSEHIPQKRVLKMVEANQLSMTWLIATKERDKRYVSIDVPLTNGLIGKRVLLIPPKLQPVFDKVTDLDDLRATQKVAGLGVNWFDVDVWRANRLKIYRQDGEWRNLYDRLTLNGAVNYFPRGLNEVGSEAEQHPNLAIEQRLLLVYERDFKFYLSPDMAPYRTKIEQALIQAKSSGLIDRLVKKHWGASIEQLKPAQRVVIKLELPASVSQKR</sequence>
<name>E8LT40_9VIBR</name>
<feature type="signal peptide" evidence="1">
    <location>
        <begin position="1"/>
        <end position="17"/>
    </location>
</feature>
<dbReference type="AlphaFoldDB" id="E8LT40"/>
<dbReference type="eggNOG" id="COG0834">
    <property type="taxonomic scope" value="Bacteria"/>
</dbReference>
<evidence type="ECO:0008006" key="4">
    <source>
        <dbReference type="Google" id="ProtNLM"/>
    </source>
</evidence>
<organism evidence="2 3">
    <name type="scientific">Vibrio brasiliensis LMG 20546</name>
    <dbReference type="NCBI Taxonomy" id="945543"/>
    <lineage>
        <taxon>Bacteria</taxon>
        <taxon>Pseudomonadati</taxon>
        <taxon>Pseudomonadota</taxon>
        <taxon>Gammaproteobacteria</taxon>
        <taxon>Vibrionales</taxon>
        <taxon>Vibrionaceae</taxon>
        <taxon>Vibrio</taxon>
        <taxon>Vibrio oreintalis group</taxon>
    </lineage>
</organism>
<dbReference type="OrthoDB" id="547680at2"/>
<reference evidence="2 3" key="1">
    <citation type="journal article" date="2012" name="Int. J. Syst. Evol. Microbiol.">
        <title>Vibrio caribbeanicus sp. nov., isolated from the marine sponge Scleritoderma cyanea.</title>
        <authorList>
            <person name="Hoffmann M."/>
            <person name="Monday S.R."/>
            <person name="Allard M.W."/>
            <person name="Strain E.A."/>
            <person name="Whittaker P."/>
            <person name="Naum M."/>
            <person name="McCarthy P.J."/>
            <person name="Lopez J.V."/>
            <person name="Fischer M."/>
            <person name="Brown E.W."/>
        </authorList>
    </citation>
    <scope>NUCLEOTIDE SEQUENCE [LARGE SCALE GENOMIC DNA]</scope>
    <source>
        <strain evidence="2 3">LMG 20546</strain>
    </source>
</reference>
<keyword evidence="3" id="KW-1185">Reference proteome</keyword>
<evidence type="ECO:0000256" key="1">
    <source>
        <dbReference type="SAM" id="SignalP"/>
    </source>
</evidence>
<comment type="caution">
    <text evidence="2">The sequence shown here is derived from an EMBL/GenBank/DDBJ whole genome shotgun (WGS) entry which is preliminary data.</text>
</comment>